<evidence type="ECO:0000313" key="4">
    <source>
        <dbReference type="Proteomes" id="UP000632498"/>
    </source>
</evidence>
<protein>
    <submittedName>
        <fullName evidence="3">Glycosyl transferase</fullName>
    </submittedName>
</protein>
<organism evidence="3 4">
    <name type="scientific">Terasakiella brassicae</name>
    <dbReference type="NCBI Taxonomy" id="1634917"/>
    <lineage>
        <taxon>Bacteria</taxon>
        <taxon>Pseudomonadati</taxon>
        <taxon>Pseudomonadota</taxon>
        <taxon>Alphaproteobacteria</taxon>
        <taxon>Rhodospirillales</taxon>
        <taxon>Terasakiellaceae</taxon>
        <taxon>Terasakiella</taxon>
    </lineage>
</organism>
<evidence type="ECO:0000259" key="1">
    <source>
        <dbReference type="Pfam" id="PF00534"/>
    </source>
</evidence>
<keyword evidence="4" id="KW-1185">Reference proteome</keyword>
<dbReference type="RefSeq" id="WP_188666556.1">
    <property type="nucleotide sequence ID" value="NZ_BMHV01000027.1"/>
</dbReference>
<dbReference type="Gene3D" id="3.40.50.2000">
    <property type="entry name" value="Glycogen Phosphorylase B"/>
    <property type="match status" value="2"/>
</dbReference>
<comment type="caution">
    <text evidence="3">The sequence shown here is derived from an EMBL/GenBank/DDBJ whole genome shotgun (WGS) entry which is preliminary data.</text>
</comment>
<dbReference type="Pfam" id="PF00534">
    <property type="entry name" value="Glycos_transf_1"/>
    <property type="match status" value="1"/>
</dbReference>
<feature type="domain" description="Glycosyltransferase subfamily 4-like N-terminal" evidence="2">
    <location>
        <begin position="32"/>
        <end position="185"/>
    </location>
</feature>
<sequence>MIDSIIQQDPQTPQKTSRRATVMQVLPAMVTGGVERGTVEMAEAIVNAGGRAIVVSAGGPMVHDLTRVGAEHIQMPVDSKNFFIMRKNATRLVNVIKQEGVDLVHARSRAPAWSAYWACKRAHVPYITTFHGTYSHGNPFKRWYNSVMTKGERVIAISSFIAGHMRKIYGVRRETIRLIHRGVDLFRFNPEKITAERLVKLSTQWNIPDGVPVVALPGRLTRWKGQLVFIDAIAKLGRRDICCLLIGSDQGRTEYRKELEKRIQHHNLQGVVTIVDECNDMPTAYMLCDLVVSASTDPEAFGRVAIEAQAMGRPVVATDHGGARETVIEDQTGWLCKPGDADSMASAIEKGLNLSAQKREQMAKQAKAHIAKEFSKEAMCAKTLEVYNEVLSLDA</sequence>
<proteinExistence type="predicted"/>
<dbReference type="EMBL" id="BMHV01000027">
    <property type="protein sequence ID" value="GGF73222.1"/>
    <property type="molecule type" value="Genomic_DNA"/>
</dbReference>
<gene>
    <name evidence="3" type="ORF">GCM10011332_29080</name>
</gene>
<dbReference type="Pfam" id="PF13439">
    <property type="entry name" value="Glyco_transf_4"/>
    <property type="match status" value="1"/>
</dbReference>
<dbReference type="Proteomes" id="UP000632498">
    <property type="component" value="Unassembled WGS sequence"/>
</dbReference>
<reference evidence="3" key="2">
    <citation type="submission" date="2020-09" db="EMBL/GenBank/DDBJ databases">
        <authorList>
            <person name="Sun Q."/>
            <person name="Zhou Y."/>
        </authorList>
    </citation>
    <scope>NUCLEOTIDE SEQUENCE</scope>
    <source>
        <strain evidence="3">CGMCC 1.15254</strain>
    </source>
</reference>
<evidence type="ECO:0000313" key="3">
    <source>
        <dbReference type="EMBL" id="GGF73222.1"/>
    </source>
</evidence>
<accession>A0A917C5N3</accession>
<dbReference type="SUPFAM" id="SSF53756">
    <property type="entry name" value="UDP-Glycosyltransferase/glycogen phosphorylase"/>
    <property type="match status" value="1"/>
</dbReference>
<dbReference type="PANTHER" id="PTHR45947">
    <property type="entry name" value="SULFOQUINOVOSYL TRANSFERASE SQD2"/>
    <property type="match status" value="1"/>
</dbReference>
<dbReference type="InterPro" id="IPR001296">
    <property type="entry name" value="Glyco_trans_1"/>
</dbReference>
<dbReference type="InterPro" id="IPR050194">
    <property type="entry name" value="Glycosyltransferase_grp1"/>
</dbReference>
<dbReference type="CDD" id="cd03819">
    <property type="entry name" value="GT4_WavL-like"/>
    <property type="match status" value="1"/>
</dbReference>
<evidence type="ECO:0000259" key="2">
    <source>
        <dbReference type="Pfam" id="PF13439"/>
    </source>
</evidence>
<reference evidence="3" key="1">
    <citation type="journal article" date="2014" name="Int. J. Syst. Evol. Microbiol.">
        <title>Complete genome sequence of Corynebacterium casei LMG S-19264T (=DSM 44701T), isolated from a smear-ripened cheese.</title>
        <authorList>
            <consortium name="US DOE Joint Genome Institute (JGI-PGF)"/>
            <person name="Walter F."/>
            <person name="Albersmeier A."/>
            <person name="Kalinowski J."/>
            <person name="Ruckert C."/>
        </authorList>
    </citation>
    <scope>NUCLEOTIDE SEQUENCE</scope>
    <source>
        <strain evidence="3">CGMCC 1.15254</strain>
    </source>
</reference>
<dbReference type="AlphaFoldDB" id="A0A917C5N3"/>
<dbReference type="GO" id="GO:0016757">
    <property type="term" value="F:glycosyltransferase activity"/>
    <property type="evidence" value="ECO:0007669"/>
    <property type="project" value="InterPro"/>
</dbReference>
<keyword evidence="3" id="KW-0808">Transferase</keyword>
<feature type="domain" description="Glycosyl transferase family 1" evidence="1">
    <location>
        <begin position="203"/>
        <end position="368"/>
    </location>
</feature>
<dbReference type="PANTHER" id="PTHR45947:SF3">
    <property type="entry name" value="SULFOQUINOVOSYL TRANSFERASE SQD2"/>
    <property type="match status" value="1"/>
</dbReference>
<name>A0A917C5N3_9PROT</name>
<dbReference type="InterPro" id="IPR028098">
    <property type="entry name" value="Glyco_trans_4-like_N"/>
</dbReference>